<dbReference type="InterPro" id="IPR053206">
    <property type="entry name" value="Dimeric_xanthone_biosynth"/>
</dbReference>
<dbReference type="STRING" id="1447883.A0A2B7WXA8"/>
<feature type="domain" description="Hemerythrin-like" evidence="1">
    <location>
        <begin position="37"/>
        <end position="152"/>
    </location>
</feature>
<dbReference type="AlphaFoldDB" id="A0A2B7WXA8"/>
<dbReference type="InterPro" id="IPR012312">
    <property type="entry name" value="Hemerythrin-like"/>
</dbReference>
<dbReference type="PANTHER" id="PTHR38048">
    <property type="entry name" value="EXPRESSED PROTEIN"/>
    <property type="match status" value="1"/>
</dbReference>
<dbReference type="OrthoDB" id="58416at2759"/>
<dbReference type="Gene3D" id="1.20.120.520">
    <property type="entry name" value="nmb1532 protein domain like"/>
    <property type="match status" value="1"/>
</dbReference>
<proteinExistence type="predicted"/>
<reference evidence="2 3" key="1">
    <citation type="submission" date="2017-10" db="EMBL/GenBank/DDBJ databases">
        <title>Comparative genomics in systemic dimorphic fungi from Ajellomycetaceae.</title>
        <authorList>
            <person name="Munoz J.F."/>
            <person name="Mcewen J.G."/>
            <person name="Clay O.K."/>
            <person name="Cuomo C.A."/>
        </authorList>
    </citation>
    <scope>NUCLEOTIDE SEQUENCE [LARGE SCALE GENOMIC DNA]</scope>
    <source>
        <strain evidence="2 3">UAMH7299</strain>
    </source>
</reference>
<name>A0A2B7WXA8_POLH7</name>
<evidence type="ECO:0000259" key="1">
    <source>
        <dbReference type="Pfam" id="PF01814"/>
    </source>
</evidence>
<comment type="caution">
    <text evidence="2">The sequence shown here is derived from an EMBL/GenBank/DDBJ whole genome shotgun (WGS) entry which is preliminary data.</text>
</comment>
<dbReference type="CDD" id="cd12108">
    <property type="entry name" value="Hr-like"/>
    <property type="match status" value="1"/>
</dbReference>
<dbReference type="PANTHER" id="PTHR38048:SF2">
    <property type="entry name" value="HEMERYTHRIN-LIKE DOMAIN-CONTAINING PROTEIN"/>
    <property type="match status" value="1"/>
</dbReference>
<organism evidence="2 3">
    <name type="scientific">Polytolypa hystricis (strain UAMH7299)</name>
    <dbReference type="NCBI Taxonomy" id="1447883"/>
    <lineage>
        <taxon>Eukaryota</taxon>
        <taxon>Fungi</taxon>
        <taxon>Dikarya</taxon>
        <taxon>Ascomycota</taxon>
        <taxon>Pezizomycotina</taxon>
        <taxon>Eurotiomycetes</taxon>
        <taxon>Eurotiomycetidae</taxon>
        <taxon>Onygenales</taxon>
        <taxon>Onygenales incertae sedis</taxon>
        <taxon>Polytolypa</taxon>
    </lineage>
</organism>
<dbReference type="EMBL" id="PDNA01000204">
    <property type="protein sequence ID" value="PGH04014.1"/>
    <property type="molecule type" value="Genomic_DNA"/>
</dbReference>
<evidence type="ECO:0000313" key="3">
    <source>
        <dbReference type="Proteomes" id="UP000224634"/>
    </source>
</evidence>
<sequence>MENSKPWADRPFELVPSPKFKGFTDDRHWTANEMAVSHNIYIRGINAIYLQAEHVSEPQDIRDFILFCRIWIEILDHHHQVEEKIFFPMMEELTGVKGLMAPNVEQHHAFHDGLAAFTEYISSATPETYDGKALKKHVDSFAAALVQHLHDEIPTLMELHEHDRDGSISKKAYIAFENELVSQSGKTRHRPFILGLRDVSFEEGANASWPPGVPFFIPYALSALFSKTSGVWRFLPSDFHGRKRPLAFVSG</sequence>
<gene>
    <name evidence="2" type="ORF">AJ80_08598</name>
</gene>
<evidence type="ECO:0000313" key="2">
    <source>
        <dbReference type="EMBL" id="PGH04014.1"/>
    </source>
</evidence>
<dbReference type="Pfam" id="PF01814">
    <property type="entry name" value="Hemerythrin"/>
    <property type="match status" value="1"/>
</dbReference>
<keyword evidence="3" id="KW-1185">Reference proteome</keyword>
<dbReference type="Proteomes" id="UP000224634">
    <property type="component" value="Unassembled WGS sequence"/>
</dbReference>
<protein>
    <recommendedName>
        <fullName evidence="1">Hemerythrin-like domain-containing protein</fullName>
    </recommendedName>
</protein>
<accession>A0A2B7WXA8</accession>